<organism evidence="1 2">
    <name type="scientific">Lentinula aff. lateritia</name>
    <dbReference type="NCBI Taxonomy" id="2804960"/>
    <lineage>
        <taxon>Eukaryota</taxon>
        <taxon>Fungi</taxon>
        <taxon>Dikarya</taxon>
        <taxon>Basidiomycota</taxon>
        <taxon>Agaricomycotina</taxon>
        <taxon>Agaricomycetes</taxon>
        <taxon>Agaricomycetidae</taxon>
        <taxon>Agaricales</taxon>
        <taxon>Marasmiineae</taxon>
        <taxon>Omphalotaceae</taxon>
        <taxon>Lentinula</taxon>
    </lineage>
</organism>
<evidence type="ECO:0000313" key="2">
    <source>
        <dbReference type="Proteomes" id="UP001163835"/>
    </source>
</evidence>
<reference evidence="1" key="1">
    <citation type="submission" date="2022-09" db="EMBL/GenBank/DDBJ databases">
        <title>A Global Phylogenomic Analysis of the Shiitake Genus Lentinula.</title>
        <authorList>
            <consortium name="DOE Joint Genome Institute"/>
            <person name="Sierra-Patev S."/>
            <person name="Min B."/>
            <person name="Naranjo-Ortiz M."/>
            <person name="Looney B."/>
            <person name="Konkel Z."/>
            <person name="Slot J.C."/>
            <person name="Sakamoto Y."/>
            <person name="Steenwyk J.L."/>
            <person name="Rokas A."/>
            <person name="Carro J."/>
            <person name="Camarero S."/>
            <person name="Ferreira P."/>
            <person name="Molpeceres G."/>
            <person name="Ruiz-Duenas F.J."/>
            <person name="Serrano A."/>
            <person name="Henrissat B."/>
            <person name="Drula E."/>
            <person name="Hughes K.W."/>
            <person name="Mata J.L."/>
            <person name="Ishikawa N.K."/>
            <person name="Vargas-Isla R."/>
            <person name="Ushijima S."/>
            <person name="Smith C.A."/>
            <person name="Ahrendt S."/>
            <person name="Andreopoulos W."/>
            <person name="He G."/>
            <person name="Labutti K."/>
            <person name="Lipzen A."/>
            <person name="Ng V."/>
            <person name="Riley R."/>
            <person name="Sandor L."/>
            <person name="Barry K."/>
            <person name="Martinez A.T."/>
            <person name="Xiao Y."/>
            <person name="Gibbons J.G."/>
            <person name="Terashima K."/>
            <person name="Grigoriev I.V."/>
            <person name="Hibbett D.S."/>
        </authorList>
    </citation>
    <scope>NUCLEOTIDE SEQUENCE</scope>
    <source>
        <strain evidence="1">TMI1499</strain>
    </source>
</reference>
<proteinExistence type="predicted"/>
<dbReference type="EMBL" id="MU795609">
    <property type="protein sequence ID" value="KAJ3805381.1"/>
    <property type="molecule type" value="Genomic_DNA"/>
</dbReference>
<name>A0ACC1TLA3_9AGAR</name>
<sequence length="233" mass="25912">MVTPGNTKRADFLLGYTYGNTDVGTDYNAATQFTAVHGFKEGPLGIAGKYLSPRPSESHELESEIRSYDGVTKYGPIFVEANAVNDQHELEKHLVDKKFSSKSSVIIAHTTDADRKRADHWNDGLPALQNNFSTGETSASIVAERDDYYEHVEFSILTSVVNTIASMILRSYGVLEVKIKNNHTNPGDRSPLSILRFTKSLLEVIHLNIPIQLSSLLEVEGLAKYWIRIITSI</sequence>
<comment type="caution">
    <text evidence="1">The sequence shown here is derived from an EMBL/GenBank/DDBJ whole genome shotgun (WGS) entry which is preliminary data.</text>
</comment>
<gene>
    <name evidence="1" type="ORF">F5876DRAFT_69845</name>
</gene>
<accession>A0ACC1TLA3</accession>
<protein>
    <submittedName>
        <fullName evidence="1">Uncharacterized protein</fullName>
    </submittedName>
</protein>
<keyword evidence="2" id="KW-1185">Reference proteome</keyword>
<evidence type="ECO:0000313" key="1">
    <source>
        <dbReference type="EMBL" id="KAJ3805381.1"/>
    </source>
</evidence>
<dbReference type="Proteomes" id="UP001163835">
    <property type="component" value="Unassembled WGS sequence"/>
</dbReference>